<accession>A0A667XTE8</accession>
<reference evidence="4" key="1">
    <citation type="submission" date="2019-06" db="EMBL/GenBank/DDBJ databases">
        <authorList>
            <consortium name="Wellcome Sanger Institute Data Sharing"/>
        </authorList>
    </citation>
    <scope>NUCLEOTIDE SEQUENCE [LARGE SCALE GENOMIC DNA]</scope>
</reference>
<dbReference type="PROSITE" id="PS51034">
    <property type="entry name" value="ZP_2"/>
    <property type="match status" value="1"/>
</dbReference>
<reference evidence="4" key="3">
    <citation type="submission" date="2025-09" db="UniProtKB">
        <authorList>
            <consortium name="Ensembl"/>
        </authorList>
    </citation>
    <scope>IDENTIFICATION</scope>
</reference>
<evidence type="ECO:0000256" key="2">
    <source>
        <dbReference type="ARBA" id="ARBA00023157"/>
    </source>
</evidence>
<dbReference type="InParanoid" id="A0A667XTE8"/>
<protein>
    <recommendedName>
        <fullName evidence="3">ZP domain-containing protein</fullName>
    </recommendedName>
</protein>
<dbReference type="Proteomes" id="UP000472263">
    <property type="component" value="Chromosome 5"/>
</dbReference>
<reference evidence="4" key="2">
    <citation type="submission" date="2025-08" db="UniProtKB">
        <authorList>
            <consortium name="Ensembl"/>
        </authorList>
    </citation>
    <scope>IDENTIFICATION</scope>
</reference>
<dbReference type="InterPro" id="IPR055356">
    <property type="entry name" value="ZP-N"/>
</dbReference>
<proteinExistence type="predicted"/>
<dbReference type="InterPro" id="IPR055355">
    <property type="entry name" value="ZP-C"/>
</dbReference>
<dbReference type="Gene3D" id="2.60.40.4100">
    <property type="entry name" value="Zona pellucida, ZP-C domain"/>
    <property type="match status" value="1"/>
</dbReference>
<keyword evidence="2" id="KW-1015">Disulfide bond</keyword>
<dbReference type="PANTHER" id="PTHR14002">
    <property type="entry name" value="ENDOGLIN/TGF-BETA RECEPTOR TYPE III"/>
    <property type="match status" value="1"/>
</dbReference>
<dbReference type="InterPro" id="IPR014853">
    <property type="entry name" value="VWF/SSPO/ZAN-like_Cys-rich_dom"/>
</dbReference>
<dbReference type="AlphaFoldDB" id="A0A667XTE8"/>
<dbReference type="GeneTree" id="ENSGT00940000156038"/>
<keyword evidence="1" id="KW-0732">Signal</keyword>
<dbReference type="Pfam" id="PF23344">
    <property type="entry name" value="ZP-N"/>
    <property type="match status" value="1"/>
</dbReference>
<feature type="domain" description="ZP" evidence="3">
    <location>
        <begin position="335"/>
        <end position="588"/>
    </location>
</feature>
<name>A0A667XTE8_9TELE</name>
<evidence type="ECO:0000259" key="3">
    <source>
        <dbReference type="PROSITE" id="PS51034"/>
    </source>
</evidence>
<keyword evidence="5" id="KW-1185">Reference proteome</keyword>
<dbReference type="Pfam" id="PF08742">
    <property type="entry name" value="C8"/>
    <property type="match status" value="1"/>
</dbReference>
<dbReference type="InterPro" id="IPR042235">
    <property type="entry name" value="ZP-C_dom"/>
</dbReference>
<dbReference type="SMART" id="SM00241">
    <property type="entry name" value="ZP"/>
    <property type="match status" value="1"/>
</dbReference>
<dbReference type="PANTHER" id="PTHR14002:SF50">
    <property type="entry name" value="ALPHA-TECTORIN-LIKE-RELATED"/>
    <property type="match status" value="1"/>
</dbReference>
<dbReference type="Pfam" id="PF00100">
    <property type="entry name" value="Zona_pellucida"/>
    <property type="match status" value="1"/>
</dbReference>
<evidence type="ECO:0000256" key="1">
    <source>
        <dbReference type="ARBA" id="ARBA00022729"/>
    </source>
</evidence>
<dbReference type="Gene3D" id="2.60.40.3210">
    <property type="entry name" value="Zona pellucida, ZP-N domain"/>
    <property type="match status" value="1"/>
</dbReference>
<evidence type="ECO:0000313" key="5">
    <source>
        <dbReference type="Proteomes" id="UP000472263"/>
    </source>
</evidence>
<evidence type="ECO:0000313" key="4">
    <source>
        <dbReference type="Ensembl" id="ENSMMDP00005018567.1"/>
    </source>
</evidence>
<dbReference type="SMART" id="SM00832">
    <property type="entry name" value="C8"/>
    <property type="match status" value="1"/>
</dbReference>
<dbReference type="InterPro" id="IPR001507">
    <property type="entry name" value="ZP_dom"/>
</dbReference>
<dbReference type="Ensembl" id="ENSMMDT00005019016.1">
    <property type="protein sequence ID" value="ENSMMDP00005018567.1"/>
    <property type="gene ID" value="ENSMMDG00005009265.1"/>
</dbReference>
<gene>
    <name evidence="4" type="primary">LOC115359837</name>
</gene>
<organism evidence="4 5">
    <name type="scientific">Myripristis murdjan</name>
    <name type="common">pinecone soldierfish</name>
    <dbReference type="NCBI Taxonomy" id="586833"/>
    <lineage>
        <taxon>Eukaryota</taxon>
        <taxon>Metazoa</taxon>
        <taxon>Chordata</taxon>
        <taxon>Craniata</taxon>
        <taxon>Vertebrata</taxon>
        <taxon>Euteleostomi</taxon>
        <taxon>Actinopterygii</taxon>
        <taxon>Neopterygii</taxon>
        <taxon>Teleostei</taxon>
        <taxon>Neoteleostei</taxon>
        <taxon>Acanthomorphata</taxon>
        <taxon>Holocentriformes</taxon>
        <taxon>Holocentridae</taxon>
        <taxon>Myripristis</taxon>
    </lineage>
</organism>
<sequence length="614" mass="67409">STPETCQVETCDVNAAITNVSACGSPAWCHGNGQCSPPPTMCTVTGSTVIDLQGTARPPVRSHCGYTLLQPRAAGGRSPAFAVVAVFRERRRRDVPLLDRVMLFLTERRTVISLEQGGRVQVNNETVSLGPSPRLVQGVELSKSEAGVTATILFSNNSIPVMFNGFTAHVDLTGVQNDLPDQSQLISCCLSPPSCETQYNDSADSTIDCRAATARCDLLRQEPFTACNKHMDPEPYITACTDMLCRYPAVDDVHCQLMEAYATACQSHSNDTLSGWRSKARCSTMLSASCQDKFCAPHEFCGERMTIDGQLETACLCRAAFASRYRENTFGEPAVCQQDSASLTLAACLLEEKHIDCSLLHLNDHTCRGKMDNLTRMVTFGYDMKDNSCGTVLMVGANDTHLLYKNAVLMGARKTSGLITRQRHVEIGFSCFYNQPEMSGMIKIKQSPVIQQMVSGALAYSVIMNIYTDPEYKHAVNSSTEIQLNQRMWVELKTEGLDNRTVAMVTDSCWATVQPSSNESLRYNLIVKGCANPADHTVRVEGNGMGTFNHFSFSMFQFSGKTGDIYLHCKLRLCAKQGRSCVPNCGAAGRHPRRASRSHYADENPALITMAWTN</sequence>